<dbReference type="Proteomes" id="UP000646749">
    <property type="component" value="Unassembled WGS sequence"/>
</dbReference>
<dbReference type="EMBL" id="BONW01000001">
    <property type="protein sequence ID" value="GIG85616.1"/>
    <property type="molecule type" value="Genomic_DNA"/>
</dbReference>
<protein>
    <recommendedName>
        <fullName evidence="4">Ig-like domain-containing protein</fullName>
    </recommendedName>
</protein>
<keyword evidence="1" id="KW-0472">Membrane</keyword>
<comment type="caution">
    <text evidence="2">The sequence shown here is derived from an EMBL/GenBank/DDBJ whole genome shotgun (WGS) entry which is preliminary data.</text>
</comment>
<accession>A0ABQ4DT31</accession>
<reference evidence="2 3" key="1">
    <citation type="submission" date="2021-01" db="EMBL/GenBank/DDBJ databases">
        <title>Whole genome shotgun sequence of Plantactinospora endophytica NBRC 110450.</title>
        <authorList>
            <person name="Komaki H."/>
            <person name="Tamura T."/>
        </authorList>
    </citation>
    <scope>NUCLEOTIDE SEQUENCE [LARGE SCALE GENOMIC DNA]</scope>
    <source>
        <strain evidence="2 3">NBRC 110450</strain>
    </source>
</reference>
<keyword evidence="1" id="KW-0812">Transmembrane</keyword>
<evidence type="ECO:0000256" key="1">
    <source>
        <dbReference type="SAM" id="Phobius"/>
    </source>
</evidence>
<feature type="transmembrane region" description="Helical" evidence="1">
    <location>
        <begin position="40"/>
        <end position="65"/>
    </location>
</feature>
<organism evidence="2 3">
    <name type="scientific">Plantactinospora endophytica</name>
    <dbReference type="NCBI Taxonomy" id="673535"/>
    <lineage>
        <taxon>Bacteria</taxon>
        <taxon>Bacillati</taxon>
        <taxon>Actinomycetota</taxon>
        <taxon>Actinomycetes</taxon>
        <taxon>Micromonosporales</taxon>
        <taxon>Micromonosporaceae</taxon>
        <taxon>Plantactinospora</taxon>
    </lineage>
</organism>
<name>A0ABQ4DT31_9ACTN</name>
<evidence type="ECO:0000313" key="2">
    <source>
        <dbReference type="EMBL" id="GIG85616.1"/>
    </source>
</evidence>
<keyword evidence="1" id="KW-1133">Transmembrane helix</keyword>
<evidence type="ECO:0000313" key="3">
    <source>
        <dbReference type="Proteomes" id="UP000646749"/>
    </source>
</evidence>
<evidence type="ECO:0008006" key="4">
    <source>
        <dbReference type="Google" id="ProtNLM"/>
    </source>
</evidence>
<sequence>MTNDLHPDLVRLGNELEHAVGREIAAGRRSGSRRLFGSRAAFLGTITAGVLAVGGGAAFAAVALLSPDTVSRGMPGAAAIFQGTDPTCTTEDNVVFTCTLDRAPHDPLPDLSKIPEAKRPRVPIVRDFTDRKEAFTDERGNVAGGCVGEDAAGLRWTCYAGQRAVDEGILGEGLLGEHLPTPARG</sequence>
<keyword evidence="3" id="KW-1185">Reference proteome</keyword>
<dbReference type="RefSeq" id="WP_203864242.1">
    <property type="nucleotide sequence ID" value="NZ_BONW01000001.1"/>
</dbReference>
<proteinExistence type="predicted"/>
<gene>
    <name evidence="2" type="ORF">Pen02_05520</name>
</gene>